<reference evidence="2 3" key="1">
    <citation type="submission" date="2021-01" db="EMBL/GenBank/DDBJ databases">
        <title>Genome sequence of Shewanella schlegeliana JCM 11561.</title>
        <authorList>
            <person name="Zhang H."/>
            <person name="Li C."/>
        </authorList>
    </citation>
    <scope>NUCLEOTIDE SEQUENCE [LARGE SCALE GENOMIC DNA]</scope>
    <source>
        <strain evidence="2 3">JCM 11561</strain>
    </source>
</reference>
<sequence length="45" mass="5164">MQSDCASLLAMPMMLIANIWEAIFEYVIYRTPKSANRQVNTENKA</sequence>
<keyword evidence="1" id="KW-0472">Membrane</keyword>
<gene>
    <name evidence="2" type="ORF">JMA39_01260</name>
</gene>
<accession>A0ABS1STF0</accession>
<dbReference type="Proteomes" id="UP000604898">
    <property type="component" value="Unassembled WGS sequence"/>
</dbReference>
<feature type="transmembrane region" description="Helical" evidence="1">
    <location>
        <begin position="6"/>
        <end position="28"/>
    </location>
</feature>
<keyword evidence="1" id="KW-0812">Transmembrane</keyword>
<keyword evidence="1" id="KW-1133">Transmembrane helix</keyword>
<name>A0ABS1STF0_9GAMM</name>
<proteinExistence type="predicted"/>
<comment type="caution">
    <text evidence="2">The sequence shown here is derived from an EMBL/GenBank/DDBJ whole genome shotgun (WGS) entry which is preliminary data.</text>
</comment>
<evidence type="ECO:0000313" key="3">
    <source>
        <dbReference type="Proteomes" id="UP000604898"/>
    </source>
</evidence>
<protein>
    <submittedName>
        <fullName evidence="2">Uncharacterized protein</fullName>
    </submittedName>
</protein>
<dbReference type="EMBL" id="JAESVD010000001">
    <property type="protein sequence ID" value="MBL4911783.1"/>
    <property type="molecule type" value="Genomic_DNA"/>
</dbReference>
<organism evidence="2 3">
    <name type="scientific">Shewanella schlegeliana</name>
    <dbReference type="NCBI Taxonomy" id="190308"/>
    <lineage>
        <taxon>Bacteria</taxon>
        <taxon>Pseudomonadati</taxon>
        <taxon>Pseudomonadota</taxon>
        <taxon>Gammaproteobacteria</taxon>
        <taxon>Alteromonadales</taxon>
        <taxon>Shewanellaceae</taxon>
        <taxon>Shewanella</taxon>
    </lineage>
</organism>
<evidence type="ECO:0000256" key="1">
    <source>
        <dbReference type="SAM" id="Phobius"/>
    </source>
</evidence>
<dbReference type="RefSeq" id="WP_202720027.1">
    <property type="nucleotide sequence ID" value="NZ_BPEX01000028.1"/>
</dbReference>
<evidence type="ECO:0000313" key="2">
    <source>
        <dbReference type="EMBL" id="MBL4911783.1"/>
    </source>
</evidence>
<keyword evidence="3" id="KW-1185">Reference proteome</keyword>